<sequence>MSYPPKVGIAGAVHHERESFRSGWEKARELLGQKVYRGEIPAGDLELLSAWYVIRSELLVSRDGKAFDKRRVEFESGLPEGNDKLDNAIVLITQIMAENGI</sequence>
<dbReference type="Proteomes" id="UP000177080">
    <property type="component" value="Unassembled WGS sequence"/>
</dbReference>
<evidence type="ECO:0000313" key="1">
    <source>
        <dbReference type="EMBL" id="OGD03778.1"/>
    </source>
</evidence>
<organism evidence="1 2">
    <name type="scientific">Candidatus Amesbacteria bacterium RIFCSPLOWO2_01_FULL_48_25</name>
    <dbReference type="NCBI Taxonomy" id="1797259"/>
    <lineage>
        <taxon>Bacteria</taxon>
        <taxon>Candidatus Amesiibacteriota</taxon>
    </lineage>
</organism>
<accession>A0A1F4ZC59</accession>
<proteinExistence type="predicted"/>
<protein>
    <submittedName>
        <fullName evidence="1">Uncharacterized protein</fullName>
    </submittedName>
</protein>
<dbReference type="STRING" id="1797259.A2989_03795"/>
<dbReference type="EMBL" id="MEXN01000005">
    <property type="protein sequence ID" value="OGD03778.1"/>
    <property type="molecule type" value="Genomic_DNA"/>
</dbReference>
<dbReference type="AlphaFoldDB" id="A0A1F4ZC59"/>
<gene>
    <name evidence="1" type="ORF">A2989_03795</name>
</gene>
<comment type="caution">
    <text evidence="1">The sequence shown here is derived from an EMBL/GenBank/DDBJ whole genome shotgun (WGS) entry which is preliminary data.</text>
</comment>
<reference evidence="1 2" key="1">
    <citation type="journal article" date="2016" name="Nat. Commun.">
        <title>Thousands of microbial genomes shed light on interconnected biogeochemical processes in an aquifer system.</title>
        <authorList>
            <person name="Anantharaman K."/>
            <person name="Brown C.T."/>
            <person name="Hug L.A."/>
            <person name="Sharon I."/>
            <person name="Castelle C.J."/>
            <person name="Probst A.J."/>
            <person name="Thomas B.C."/>
            <person name="Singh A."/>
            <person name="Wilkins M.J."/>
            <person name="Karaoz U."/>
            <person name="Brodie E.L."/>
            <person name="Williams K.H."/>
            <person name="Hubbard S.S."/>
            <person name="Banfield J.F."/>
        </authorList>
    </citation>
    <scope>NUCLEOTIDE SEQUENCE [LARGE SCALE GENOMIC DNA]</scope>
</reference>
<evidence type="ECO:0000313" key="2">
    <source>
        <dbReference type="Proteomes" id="UP000177080"/>
    </source>
</evidence>
<name>A0A1F4ZC59_9BACT</name>